<evidence type="ECO:0000256" key="4">
    <source>
        <dbReference type="ARBA" id="ARBA00038054"/>
    </source>
</evidence>
<feature type="domain" description="Flavin reductase like" evidence="5">
    <location>
        <begin position="20"/>
        <end position="174"/>
    </location>
</feature>
<dbReference type="OrthoDB" id="9794638at2"/>
<dbReference type="PANTHER" id="PTHR33798:SF5">
    <property type="entry name" value="FLAVIN REDUCTASE LIKE DOMAIN-CONTAINING PROTEIN"/>
    <property type="match status" value="1"/>
</dbReference>
<evidence type="ECO:0000256" key="3">
    <source>
        <dbReference type="ARBA" id="ARBA00022643"/>
    </source>
</evidence>
<keyword evidence="3" id="KW-0288">FMN</keyword>
<proteinExistence type="inferred from homology"/>
<evidence type="ECO:0000256" key="1">
    <source>
        <dbReference type="ARBA" id="ARBA00001917"/>
    </source>
</evidence>
<dbReference type="GO" id="GO:0016646">
    <property type="term" value="F:oxidoreductase activity, acting on the CH-NH group of donors, NAD or NADP as acceptor"/>
    <property type="evidence" value="ECO:0007669"/>
    <property type="project" value="UniProtKB-ARBA"/>
</dbReference>
<comment type="similarity">
    <text evidence="4">Belongs to the flavoredoxin family.</text>
</comment>
<dbReference type="EMBL" id="JAMDMJ010000008">
    <property type="protein sequence ID" value="MCY9595490.1"/>
    <property type="molecule type" value="Genomic_DNA"/>
</dbReference>
<sequence length="203" mass="21742">MIEIDPESQSERETYKLLIGSIIPRPVAFVTTLSKEGIVNAAPFSYFNIVAANPPLISVSVQRKNGEPKDTARNARDLGAFVVHISDESYIDAINATAAGLPPDESEIELAGLTLVESGKIAVPGVAEAKIRMECVLERSIPLGGIESAPACDLLIGRVVRFHIADELYSGGRIDPAALRPVSRLAGSSYSKLGEIFSLERPE</sequence>
<dbReference type="RefSeq" id="WP_042229957.1">
    <property type="nucleotide sequence ID" value="NZ_CP026520.1"/>
</dbReference>
<dbReference type="AlphaFoldDB" id="A0A410X4R8"/>
<dbReference type="GO" id="GO:0010181">
    <property type="term" value="F:FMN binding"/>
    <property type="evidence" value="ECO:0007669"/>
    <property type="project" value="InterPro"/>
</dbReference>
<dbReference type="KEGG" id="pchi:PC41400_06120"/>
<keyword evidence="2" id="KW-0285">Flavoprotein</keyword>
<keyword evidence="9" id="KW-1185">Reference proteome</keyword>
<evidence type="ECO:0000256" key="2">
    <source>
        <dbReference type="ARBA" id="ARBA00022630"/>
    </source>
</evidence>
<evidence type="ECO:0000313" key="6">
    <source>
        <dbReference type="EMBL" id="MCY9595490.1"/>
    </source>
</evidence>
<dbReference type="Pfam" id="PF01613">
    <property type="entry name" value="Flavin_Reduct"/>
    <property type="match status" value="1"/>
</dbReference>
<evidence type="ECO:0000313" key="7">
    <source>
        <dbReference type="EMBL" id="QAV21643.1"/>
    </source>
</evidence>
<evidence type="ECO:0000259" key="5">
    <source>
        <dbReference type="SMART" id="SM00903"/>
    </source>
</evidence>
<dbReference type="Proteomes" id="UP000288943">
    <property type="component" value="Chromosome"/>
</dbReference>
<dbReference type="SMART" id="SM00903">
    <property type="entry name" value="Flavin_Reduct"/>
    <property type="match status" value="1"/>
</dbReference>
<dbReference type="Gene3D" id="2.30.110.10">
    <property type="entry name" value="Electron Transport, Fmn-binding Protein, Chain A"/>
    <property type="match status" value="1"/>
</dbReference>
<dbReference type="Proteomes" id="UP001527202">
    <property type="component" value="Unassembled WGS sequence"/>
</dbReference>
<reference evidence="7 8" key="1">
    <citation type="submission" date="2018-01" db="EMBL/GenBank/DDBJ databases">
        <title>The whole genome sequencing and assembly of Paenibacillus chitinolyticus KCCM 41400 strain.</title>
        <authorList>
            <person name="Kim J.-Y."/>
            <person name="Park M.-K."/>
            <person name="Lee Y.-J."/>
            <person name="Yi H."/>
            <person name="Bahn Y.-S."/>
            <person name="Kim J.F."/>
            <person name="Lee D.-W."/>
        </authorList>
    </citation>
    <scope>NUCLEOTIDE SEQUENCE [LARGE SCALE GENOMIC DNA]</scope>
    <source>
        <strain evidence="7 8">KCCM 41400</strain>
    </source>
</reference>
<reference evidence="6 9" key="2">
    <citation type="submission" date="2022-05" db="EMBL/GenBank/DDBJ databases">
        <title>Genome Sequencing of Bee-Associated Microbes.</title>
        <authorList>
            <person name="Dunlap C."/>
        </authorList>
    </citation>
    <scope>NUCLEOTIDE SEQUENCE [LARGE SCALE GENOMIC DNA]</scope>
    <source>
        <strain evidence="6 9">NRRL B-23120</strain>
    </source>
</reference>
<gene>
    <name evidence="6" type="ORF">M5X16_06890</name>
    <name evidence="7" type="ORF">PC41400_06120</name>
</gene>
<protein>
    <submittedName>
        <fullName evidence="7">Flavin reductase family protein</fullName>
    </submittedName>
</protein>
<dbReference type="InterPro" id="IPR002563">
    <property type="entry name" value="Flavin_Rdtase-like_dom"/>
</dbReference>
<evidence type="ECO:0000313" key="8">
    <source>
        <dbReference type="Proteomes" id="UP000288943"/>
    </source>
</evidence>
<evidence type="ECO:0000313" key="9">
    <source>
        <dbReference type="Proteomes" id="UP001527202"/>
    </source>
</evidence>
<dbReference type="EMBL" id="CP026520">
    <property type="protein sequence ID" value="QAV21643.1"/>
    <property type="molecule type" value="Genomic_DNA"/>
</dbReference>
<dbReference type="PANTHER" id="PTHR33798">
    <property type="entry name" value="FLAVOPROTEIN OXYGENASE"/>
    <property type="match status" value="1"/>
</dbReference>
<dbReference type="InterPro" id="IPR012349">
    <property type="entry name" value="Split_barrel_FMN-bd"/>
</dbReference>
<dbReference type="SUPFAM" id="SSF50475">
    <property type="entry name" value="FMN-binding split barrel"/>
    <property type="match status" value="1"/>
</dbReference>
<dbReference type="GeneID" id="95374392"/>
<comment type="cofactor">
    <cofactor evidence="1">
        <name>FMN</name>
        <dbReference type="ChEBI" id="CHEBI:58210"/>
    </cofactor>
</comment>
<organism evidence="7 8">
    <name type="scientific">Paenibacillus chitinolyticus</name>
    <dbReference type="NCBI Taxonomy" id="79263"/>
    <lineage>
        <taxon>Bacteria</taxon>
        <taxon>Bacillati</taxon>
        <taxon>Bacillota</taxon>
        <taxon>Bacilli</taxon>
        <taxon>Bacillales</taxon>
        <taxon>Paenibacillaceae</taxon>
        <taxon>Paenibacillus</taxon>
    </lineage>
</organism>
<accession>A0A410X4R8</accession>
<name>A0A410X4R8_9BACL</name>